<proteinExistence type="predicted"/>
<dbReference type="Pfam" id="PF07883">
    <property type="entry name" value="Cupin_2"/>
    <property type="match status" value="1"/>
</dbReference>
<protein>
    <submittedName>
        <fullName evidence="4">Transcriptional regulator, XRE family with cupin sensor</fullName>
    </submittedName>
    <submittedName>
        <fullName evidence="3">XRE family transcriptional regulator</fullName>
    </submittedName>
</protein>
<reference evidence="3 6" key="2">
    <citation type="submission" date="2018-05" db="EMBL/GenBank/DDBJ databases">
        <title>Genomic Encyclopedia of Type Strains, Phase IV (KMG-V): Genome sequencing to study the core and pangenomes of soil and plant-associated prokaryotes.</title>
        <authorList>
            <person name="Whitman W."/>
        </authorList>
    </citation>
    <scope>NUCLEOTIDE SEQUENCE [LARGE SCALE GENOMIC DNA]</scope>
    <source>
        <strain evidence="3 6">SIr-6563</strain>
    </source>
</reference>
<evidence type="ECO:0000313" key="4">
    <source>
        <dbReference type="EMBL" id="SEJ60157.1"/>
    </source>
</evidence>
<dbReference type="InterPro" id="IPR010982">
    <property type="entry name" value="Lambda_DNA-bd_dom_sf"/>
</dbReference>
<dbReference type="OrthoDB" id="9805356at2"/>
<reference evidence="4 5" key="1">
    <citation type="submission" date="2016-10" db="EMBL/GenBank/DDBJ databases">
        <authorList>
            <person name="Varghese N."/>
            <person name="Submissions S."/>
        </authorList>
    </citation>
    <scope>NUCLEOTIDE SEQUENCE [LARGE SCALE GENOMIC DNA]</scope>
    <source>
        <strain evidence="4 5">LMG 22274</strain>
    </source>
</reference>
<name>A0A1A5X3G3_9BURK</name>
<dbReference type="InterPro" id="IPR013096">
    <property type="entry name" value="Cupin_2"/>
</dbReference>
<dbReference type="SMART" id="SM00530">
    <property type="entry name" value="HTH_XRE"/>
    <property type="match status" value="1"/>
</dbReference>
<dbReference type="Gene3D" id="2.60.120.10">
    <property type="entry name" value="Jelly Rolls"/>
    <property type="match status" value="1"/>
</dbReference>
<dbReference type="Pfam" id="PF01381">
    <property type="entry name" value="HTH_3"/>
    <property type="match status" value="1"/>
</dbReference>
<dbReference type="GeneID" id="61307693"/>
<dbReference type="SUPFAM" id="SSF51182">
    <property type="entry name" value="RmlC-like cupins"/>
    <property type="match status" value="1"/>
</dbReference>
<dbReference type="Proteomes" id="UP000247515">
    <property type="component" value="Unassembled WGS sequence"/>
</dbReference>
<evidence type="ECO:0000256" key="1">
    <source>
        <dbReference type="ARBA" id="ARBA00023125"/>
    </source>
</evidence>
<sequence length="191" mass="21092">MVSPLDEKAYVAATTGRRIRALRQRLRRTLQETAELAGISKPYLSQVERGRATPSLRSLIGIARALGVTLQYFIETPAEEQVVRRAERLKFFGFTGSANQYGRLTSTGGDRKLDAQLVKMPAGAQRFDVVAQATEEFLYVMSGEVSLTLEDTTFVLRAGDTAHFESAVPHAWANPSDTESVFVWVGTPKLI</sequence>
<dbReference type="InterPro" id="IPR001387">
    <property type="entry name" value="Cro/C1-type_HTH"/>
</dbReference>
<dbReference type="InterPro" id="IPR014710">
    <property type="entry name" value="RmlC-like_jellyroll"/>
</dbReference>
<evidence type="ECO:0000313" key="3">
    <source>
        <dbReference type="EMBL" id="PXX18130.1"/>
    </source>
</evidence>
<dbReference type="CDD" id="cd02209">
    <property type="entry name" value="cupin_XRE_C"/>
    <property type="match status" value="1"/>
</dbReference>
<dbReference type="SUPFAM" id="SSF47413">
    <property type="entry name" value="lambda repressor-like DNA-binding domains"/>
    <property type="match status" value="1"/>
</dbReference>
<dbReference type="PROSITE" id="PS50943">
    <property type="entry name" value="HTH_CROC1"/>
    <property type="match status" value="1"/>
</dbReference>
<evidence type="ECO:0000313" key="5">
    <source>
        <dbReference type="Proteomes" id="UP000183529"/>
    </source>
</evidence>
<dbReference type="CDD" id="cd00093">
    <property type="entry name" value="HTH_XRE"/>
    <property type="match status" value="1"/>
</dbReference>
<dbReference type="PANTHER" id="PTHR46797:SF1">
    <property type="entry name" value="METHYLPHOSPHONATE SYNTHASE"/>
    <property type="match status" value="1"/>
</dbReference>
<feature type="domain" description="HTH cro/C1-type" evidence="2">
    <location>
        <begin position="19"/>
        <end position="73"/>
    </location>
</feature>
<dbReference type="GO" id="GO:0003700">
    <property type="term" value="F:DNA-binding transcription factor activity"/>
    <property type="evidence" value="ECO:0007669"/>
    <property type="project" value="TreeGrafter"/>
</dbReference>
<dbReference type="EMBL" id="QJJV01000005">
    <property type="protein sequence ID" value="PXX18130.1"/>
    <property type="molecule type" value="Genomic_DNA"/>
</dbReference>
<keyword evidence="6" id="KW-1185">Reference proteome</keyword>
<evidence type="ECO:0000259" key="2">
    <source>
        <dbReference type="PROSITE" id="PS50943"/>
    </source>
</evidence>
<dbReference type="GO" id="GO:0003677">
    <property type="term" value="F:DNA binding"/>
    <property type="evidence" value="ECO:0007669"/>
    <property type="project" value="UniProtKB-KW"/>
</dbReference>
<dbReference type="Proteomes" id="UP000183529">
    <property type="component" value="Unassembled WGS sequence"/>
</dbReference>
<keyword evidence="1" id="KW-0238">DNA-binding</keyword>
<accession>A0A1A5X3G3</accession>
<gene>
    <name evidence="3" type="ORF">C7400_105192</name>
    <name evidence="4" type="ORF">SAMN05216550_106191</name>
</gene>
<dbReference type="AlphaFoldDB" id="A0A1A5X3G3"/>
<dbReference type="InterPro" id="IPR011051">
    <property type="entry name" value="RmlC_Cupin_sf"/>
</dbReference>
<dbReference type="Gene3D" id="1.10.260.40">
    <property type="entry name" value="lambda repressor-like DNA-binding domains"/>
    <property type="match status" value="1"/>
</dbReference>
<dbReference type="RefSeq" id="WP_065063901.1">
    <property type="nucleotide sequence ID" value="NZ_CADFGN010000006.1"/>
</dbReference>
<dbReference type="GO" id="GO:0005829">
    <property type="term" value="C:cytosol"/>
    <property type="evidence" value="ECO:0007669"/>
    <property type="project" value="TreeGrafter"/>
</dbReference>
<dbReference type="EMBL" id="FNZM01000006">
    <property type="protein sequence ID" value="SEJ60157.1"/>
    <property type="molecule type" value="Genomic_DNA"/>
</dbReference>
<evidence type="ECO:0000313" key="6">
    <source>
        <dbReference type="Proteomes" id="UP000247515"/>
    </source>
</evidence>
<dbReference type="InterPro" id="IPR050807">
    <property type="entry name" value="TransReg_Diox_bact_type"/>
</dbReference>
<organism evidence="4 5">
    <name type="scientific">Paraburkholderia tropica</name>
    <dbReference type="NCBI Taxonomy" id="92647"/>
    <lineage>
        <taxon>Bacteria</taxon>
        <taxon>Pseudomonadati</taxon>
        <taxon>Pseudomonadota</taxon>
        <taxon>Betaproteobacteria</taxon>
        <taxon>Burkholderiales</taxon>
        <taxon>Burkholderiaceae</taxon>
        <taxon>Paraburkholderia</taxon>
    </lineage>
</organism>
<comment type="caution">
    <text evidence="4">The sequence shown here is derived from an EMBL/GenBank/DDBJ whole genome shotgun (WGS) entry which is preliminary data.</text>
</comment>
<dbReference type="PANTHER" id="PTHR46797">
    <property type="entry name" value="HTH-TYPE TRANSCRIPTIONAL REGULATOR"/>
    <property type="match status" value="1"/>
</dbReference>